<protein>
    <submittedName>
        <fullName evidence="16">Iron complex outermembrane recepter protein</fullName>
    </submittedName>
</protein>
<dbReference type="GO" id="GO:0038023">
    <property type="term" value="F:signaling receptor activity"/>
    <property type="evidence" value="ECO:0007669"/>
    <property type="project" value="InterPro"/>
</dbReference>
<keyword evidence="4 10" id="KW-1134">Transmembrane beta strand</keyword>
<comment type="similarity">
    <text evidence="2 10 11">Belongs to the TonB-dependent receptor family.</text>
</comment>
<evidence type="ECO:0000256" key="8">
    <source>
        <dbReference type="ARBA" id="ARBA00023170"/>
    </source>
</evidence>
<evidence type="ECO:0000256" key="2">
    <source>
        <dbReference type="ARBA" id="ARBA00009810"/>
    </source>
</evidence>
<dbReference type="Proteomes" id="UP000243719">
    <property type="component" value="Unassembled WGS sequence"/>
</dbReference>
<evidence type="ECO:0000313" key="16">
    <source>
        <dbReference type="EMBL" id="SDV51197.1"/>
    </source>
</evidence>
<evidence type="ECO:0000256" key="11">
    <source>
        <dbReference type="RuleBase" id="RU003357"/>
    </source>
</evidence>
<keyword evidence="17" id="KW-1185">Reference proteome</keyword>
<dbReference type="OrthoDB" id="127311at2"/>
<evidence type="ECO:0000256" key="12">
    <source>
        <dbReference type="SAM" id="MobiDB-lite"/>
    </source>
</evidence>
<proteinExistence type="inferred from homology"/>
<accession>A0A1H2PVC7</accession>
<evidence type="ECO:0000256" key="5">
    <source>
        <dbReference type="ARBA" id="ARBA00022692"/>
    </source>
</evidence>
<dbReference type="STRING" id="1770053.SAMN05216551_115107"/>
<dbReference type="Gene3D" id="2.170.130.10">
    <property type="entry name" value="TonB-dependent receptor, plug domain"/>
    <property type="match status" value="1"/>
</dbReference>
<dbReference type="InterPro" id="IPR012910">
    <property type="entry name" value="Plug_dom"/>
</dbReference>
<dbReference type="GO" id="GO:0015344">
    <property type="term" value="F:siderophore uptake transmembrane transporter activity"/>
    <property type="evidence" value="ECO:0007669"/>
    <property type="project" value="TreeGrafter"/>
</dbReference>
<evidence type="ECO:0000259" key="15">
    <source>
        <dbReference type="Pfam" id="PF07715"/>
    </source>
</evidence>
<comment type="subcellular location">
    <subcellularLocation>
        <location evidence="1 10">Cell outer membrane</location>
        <topology evidence="1 10">Multi-pass membrane protein</topology>
    </subcellularLocation>
</comment>
<evidence type="ECO:0000256" key="13">
    <source>
        <dbReference type="SAM" id="SignalP"/>
    </source>
</evidence>
<feature type="domain" description="TonB-dependent receptor plug" evidence="15">
    <location>
        <begin position="107"/>
        <end position="210"/>
    </location>
</feature>
<dbReference type="GO" id="GO:0015891">
    <property type="term" value="P:siderophore transport"/>
    <property type="evidence" value="ECO:0007669"/>
    <property type="project" value="InterPro"/>
</dbReference>
<feature type="region of interest" description="Disordered" evidence="12">
    <location>
        <begin position="52"/>
        <end position="77"/>
    </location>
</feature>
<dbReference type="AlphaFoldDB" id="A0A1H2PVC7"/>
<evidence type="ECO:0000256" key="7">
    <source>
        <dbReference type="ARBA" id="ARBA00023136"/>
    </source>
</evidence>
<keyword evidence="13" id="KW-0732">Signal</keyword>
<feature type="compositionally biased region" description="Low complexity" evidence="12">
    <location>
        <begin position="52"/>
        <end position="64"/>
    </location>
</feature>
<dbReference type="SUPFAM" id="SSF56935">
    <property type="entry name" value="Porins"/>
    <property type="match status" value="1"/>
</dbReference>
<feature type="compositionally biased region" description="Basic and acidic residues" evidence="12">
    <location>
        <begin position="105"/>
        <end position="115"/>
    </location>
</feature>
<evidence type="ECO:0000259" key="14">
    <source>
        <dbReference type="Pfam" id="PF00593"/>
    </source>
</evidence>
<evidence type="ECO:0000313" key="17">
    <source>
        <dbReference type="Proteomes" id="UP000243719"/>
    </source>
</evidence>
<feature type="signal peptide" evidence="13">
    <location>
        <begin position="1"/>
        <end position="50"/>
    </location>
</feature>
<dbReference type="CDD" id="cd01347">
    <property type="entry name" value="ligand_gated_channel"/>
    <property type="match status" value="1"/>
</dbReference>
<keyword evidence="3 10" id="KW-0813">Transport</keyword>
<organism evidence="16 17">
    <name type="scientific">Chitinasiproducens palmae</name>
    <dbReference type="NCBI Taxonomy" id="1770053"/>
    <lineage>
        <taxon>Bacteria</taxon>
        <taxon>Pseudomonadati</taxon>
        <taxon>Pseudomonadota</taxon>
        <taxon>Betaproteobacteria</taxon>
        <taxon>Burkholderiales</taxon>
        <taxon>Burkholderiaceae</taxon>
        <taxon>Chitinasiproducens</taxon>
    </lineage>
</organism>
<keyword evidence="7 10" id="KW-0472">Membrane</keyword>
<sequence>MSSSRCSAPRAIHALRTPLSTAALLSWALRRVWPPAAALGLCAASTVAAAAPASVPSPRADSAATEPLAEPSGEAATTGDALPLIETRAAAAQDVPVGTGSHLGLTERETPASVERITRATLETRGDALVIDAVSRATGISALPHPGNGGSALGARGFTDSGSVMQLYDGVRPYGALGVTYPFDTWAVDHIDVLRGPASVIYGEGAIGGVVNVVPKKPTQTPIENEVQLGIGTEGTARAAFGSGGAVNDRLSYRFDVSGNRSNNWVDAGDSRNLSISGALRFRVNRDVAVTLSHAQGWQHPMRYFGTPLIAGRFDPSTFSRNYNVGDALISYRDSWTTLGAEWRLGDGVSLNSTVYYMRSDRHWRNAEYYTWLPGTSLVERSAYTEILHEQRQVGNVTTLKADGRVFGMDNLFSAGVEMNHTTFQHTNNSGDPASSVVGIYGGDPGGFLNPDGTAPAYRTQANQYAFFAEDRLALNTRWSVVTGLRYDHANVGRIGLRDDGTAPLRVVFAHTGWRIGTVYDVLPTVSVYAQVSSAADPLGTILMLSPNAARYPQATGRQIEVGVKQTFLGGRGDWTLAFYEIVKRNLLSADPADPTQVMPVGRQSSRGVEASVGMALANDWRVDANLALLRARYDDFVDSSGGAAVSRAGNVPTDVPQQLANVWVSWRFAPQWTSTAGLRYVGRRFADNANTLSMGSYATVDASVAWRWRPDTTVTARVYNLFDKRYAQTAYYNATQWLLGNDRRVELVLDHRF</sequence>
<feature type="region of interest" description="Disordered" evidence="12">
    <location>
        <begin position="96"/>
        <end position="115"/>
    </location>
</feature>
<dbReference type="NCBIfam" id="TIGR01783">
    <property type="entry name" value="TonB-siderophor"/>
    <property type="match status" value="1"/>
</dbReference>
<gene>
    <name evidence="16" type="ORF">SAMN05216551_115107</name>
</gene>
<keyword evidence="8" id="KW-0675">Receptor</keyword>
<keyword evidence="6 11" id="KW-0798">TonB box</keyword>
<dbReference type="InterPro" id="IPR036942">
    <property type="entry name" value="Beta-barrel_TonB_sf"/>
</dbReference>
<reference evidence="17" key="1">
    <citation type="submission" date="2016-09" db="EMBL/GenBank/DDBJ databases">
        <authorList>
            <person name="Varghese N."/>
            <person name="Submissions S."/>
        </authorList>
    </citation>
    <scope>NUCLEOTIDE SEQUENCE [LARGE SCALE GENOMIC DNA]</scope>
    <source>
        <strain evidence="17">JS23</strain>
    </source>
</reference>
<dbReference type="InterPro" id="IPR010105">
    <property type="entry name" value="TonB_sidphr_rcpt"/>
</dbReference>
<dbReference type="InterPro" id="IPR039426">
    <property type="entry name" value="TonB-dep_rcpt-like"/>
</dbReference>
<dbReference type="Pfam" id="PF00593">
    <property type="entry name" value="TonB_dep_Rec_b-barrel"/>
    <property type="match status" value="1"/>
</dbReference>
<evidence type="ECO:0000256" key="4">
    <source>
        <dbReference type="ARBA" id="ARBA00022452"/>
    </source>
</evidence>
<dbReference type="PANTHER" id="PTHR32552:SF84">
    <property type="entry name" value="TONB-DEPENDENT RECEPTOR-RELATED"/>
    <property type="match status" value="1"/>
</dbReference>
<keyword evidence="5 10" id="KW-0812">Transmembrane</keyword>
<dbReference type="EMBL" id="FNLO01000015">
    <property type="protein sequence ID" value="SDV51197.1"/>
    <property type="molecule type" value="Genomic_DNA"/>
</dbReference>
<dbReference type="Gene3D" id="2.40.170.20">
    <property type="entry name" value="TonB-dependent receptor, beta-barrel domain"/>
    <property type="match status" value="1"/>
</dbReference>
<dbReference type="RefSeq" id="WP_091912659.1">
    <property type="nucleotide sequence ID" value="NZ_FNLO01000015.1"/>
</dbReference>
<evidence type="ECO:0000256" key="9">
    <source>
        <dbReference type="ARBA" id="ARBA00023237"/>
    </source>
</evidence>
<feature type="chain" id="PRO_5017278440" evidence="13">
    <location>
        <begin position="51"/>
        <end position="754"/>
    </location>
</feature>
<dbReference type="PANTHER" id="PTHR32552">
    <property type="entry name" value="FERRICHROME IRON RECEPTOR-RELATED"/>
    <property type="match status" value="1"/>
</dbReference>
<name>A0A1H2PVC7_9BURK</name>
<keyword evidence="9 10" id="KW-0998">Cell outer membrane</keyword>
<evidence type="ECO:0000256" key="3">
    <source>
        <dbReference type="ARBA" id="ARBA00022448"/>
    </source>
</evidence>
<dbReference type="InterPro" id="IPR037066">
    <property type="entry name" value="Plug_dom_sf"/>
</dbReference>
<dbReference type="Pfam" id="PF07715">
    <property type="entry name" value="Plug"/>
    <property type="match status" value="1"/>
</dbReference>
<dbReference type="PROSITE" id="PS52016">
    <property type="entry name" value="TONB_DEPENDENT_REC_3"/>
    <property type="match status" value="1"/>
</dbReference>
<dbReference type="InterPro" id="IPR000531">
    <property type="entry name" value="Beta-barrel_TonB"/>
</dbReference>
<evidence type="ECO:0000256" key="1">
    <source>
        <dbReference type="ARBA" id="ARBA00004571"/>
    </source>
</evidence>
<dbReference type="GO" id="GO:0009279">
    <property type="term" value="C:cell outer membrane"/>
    <property type="evidence" value="ECO:0007669"/>
    <property type="project" value="UniProtKB-SubCell"/>
</dbReference>
<evidence type="ECO:0000256" key="6">
    <source>
        <dbReference type="ARBA" id="ARBA00023077"/>
    </source>
</evidence>
<evidence type="ECO:0000256" key="10">
    <source>
        <dbReference type="PROSITE-ProRule" id="PRU01360"/>
    </source>
</evidence>
<feature type="domain" description="TonB-dependent receptor-like beta-barrel" evidence="14">
    <location>
        <begin position="311"/>
        <end position="722"/>
    </location>
</feature>